<keyword evidence="8" id="KW-1185">Reference proteome</keyword>
<evidence type="ECO:0000313" key="8">
    <source>
        <dbReference type="Proteomes" id="UP000441399"/>
    </source>
</evidence>
<evidence type="ECO:0000313" key="7">
    <source>
        <dbReference type="EMBL" id="CAA0121269.1"/>
    </source>
</evidence>
<keyword evidence="5 6" id="KW-0472">Membrane</keyword>
<organism evidence="7 8">
    <name type="scientific">BD1-7 clade bacterium</name>
    <dbReference type="NCBI Taxonomy" id="2029982"/>
    <lineage>
        <taxon>Bacteria</taxon>
        <taxon>Pseudomonadati</taxon>
        <taxon>Pseudomonadota</taxon>
        <taxon>Gammaproteobacteria</taxon>
        <taxon>Cellvibrionales</taxon>
        <taxon>Spongiibacteraceae</taxon>
        <taxon>BD1-7 clade</taxon>
    </lineage>
</organism>
<dbReference type="Proteomes" id="UP000441399">
    <property type="component" value="Unassembled WGS sequence"/>
</dbReference>
<feature type="transmembrane region" description="Helical" evidence="6">
    <location>
        <begin position="79"/>
        <end position="98"/>
    </location>
</feature>
<accession>A0A5S9QPT8</accession>
<keyword evidence="4 6" id="KW-1133">Transmembrane helix</keyword>
<feature type="transmembrane region" description="Helical" evidence="6">
    <location>
        <begin position="244"/>
        <end position="261"/>
    </location>
</feature>
<reference evidence="7 8" key="1">
    <citation type="submission" date="2019-11" db="EMBL/GenBank/DDBJ databases">
        <authorList>
            <person name="Holert J."/>
        </authorList>
    </citation>
    <scope>NUCLEOTIDE SEQUENCE [LARGE SCALE GENOMIC DNA]</scope>
    <source>
        <strain evidence="7">SB11_3</strain>
    </source>
</reference>
<proteinExistence type="inferred from homology"/>
<feature type="transmembrane region" description="Helical" evidence="6">
    <location>
        <begin position="211"/>
        <end position="232"/>
    </location>
</feature>
<evidence type="ECO:0000256" key="1">
    <source>
        <dbReference type="ARBA" id="ARBA00004141"/>
    </source>
</evidence>
<dbReference type="OrthoDB" id="457670at2"/>
<dbReference type="AlphaFoldDB" id="A0A5S9QPT8"/>
<dbReference type="Pfam" id="PF01925">
    <property type="entry name" value="TauE"/>
    <property type="match status" value="1"/>
</dbReference>
<feature type="transmembrane region" description="Helical" evidence="6">
    <location>
        <begin position="137"/>
        <end position="166"/>
    </location>
</feature>
<feature type="transmembrane region" description="Helical" evidence="6">
    <location>
        <begin position="7"/>
        <end position="33"/>
    </location>
</feature>
<name>A0A5S9QPT8_9GAMM</name>
<feature type="transmembrane region" description="Helical" evidence="6">
    <location>
        <begin position="104"/>
        <end position="125"/>
    </location>
</feature>
<dbReference type="PANTHER" id="PTHR43483">
    <property type="entry name" value="MEMBRANE TRANSPORTER PROTEIN HI_0806-RELATED"/>
    <property type="match status" value="1"/>
</dbReference>
<evidence type="ECO:0000256" key="2">
    <source>
        <dbReference type="ARBA" id="ARBA00009142"/>
    </source>
</evidence>
<evidence type="ECO:0000256" key="4">
    <source>
        <dbReference type="ARBA" id="ARBA00022989"/>
    </source>
</evidence>
<gene>
    <name evidence="7" type="ORF">OPDIPICF_02396</name>
</gene>
<feature type="transmembrane region" description="Helical" evidence="6">
    <location>
        <begin position="178"/>
        <end position="199"/>
    </location>
</feature>
<comment type="similarity">
    <text evidence="2 6">Belongs to the 4-toluene sulfonate uptake permease (TSUP) (TC 2.A.102) family.</text>
</comment>
<evidence type="ECO:0000256" key="5">
    <source>
        <dbReference type="ARBA" id="ARBA00023136"/>
    </source>
</evidence>
<keyword evidence="3 6" id="KW-0812">Transmembrane</keyword>
<dbReference type="EMBL" id="CACSIO010000045">
    <property type="protein sequence ID" value="CAA0121269.1"/>
    <property type="molecule type" value="Genomic_DNA"/>
</dbReference>
<protein>
    <recommendedName>
        <fullName evidence="6">Probable membrane transporter protein</fullName>
    </recommendedName>
</protein>
<dbReference type="GO" id="GO:0005886">
    <property type="term" value="C:plasma membrane"/>
    <property type="evidence" value="ECO:0007669"/>
    <property type="project" value="UniProtKB-SubCell"/>
</dbReference>
<comment type="subcellular location">
    <subcellularLocation>
        <location evidence="6">Cell membrane</location>
        <topology evidence="6">Multi-pass membrane protein</topology>
    </subcellularLocation>
    <subcellularLocation>
        <location evidence="1">Membrane</location>
        <topology evidence="1">Multi-pass membrane protein</topology>
    </subcellularLocation>
</comment>
<keyword evidence="6" id="KW-1003">Cell membrane</keyword>
<evidence type="ECO:0000256" key="6">
    <source>
        <dbReference type="RuleBase" id="RU363041"/>
    </source>
</evidence>
<feature type="transmembrane region" description="Helical" evidence="6">
    <location>
        <begin position="45"/>
        <end position="67"/>
    </location>
</feature>
<sequence>MEWIYFLLCGVFAGTMAGLLGVGGGLVVVPVLLAIFSHLGFHPEVLTQMAIATSLAVMLFTCMGSVHRHHQKGAVDWPLVVNMAIGVSVGAIAGAFLADYMSGRVLQILLGIFVLVAAAQTFLCLKPKARKPLPGKAPLALAGGIMGVISGLFGIGTAIMAVPYLLFHNVVMQKAVAIAAACAFPVALFGSIGFIITGLNHHGSLPAHSFGYIYLPAVVSIVVTSVVCARFGATLAHKLPAHHLKKMFGVYLVLVGIRLLTAAG</sequence>
<dbReference type="PANTHER" id="PTHR43483:SF3">
    <property type="entry name" value="MEMBRANE TRANSPORTER PROTEIN HI_0806-RELATED"/>
    <property type="match status" value="1"/>
</dbReference>
<evidence type="ECO:0000256" key="3">
    <source>
        <dbReference type="ARBA" id="ARBA00022692"/>
    </source>
</evidence>
<dbReference type="InterPro" id="IPR002781">
    <property type="entry name" value="TM_pro_TauE-like"/>
</dbReference>